<protein>
    <submittedName>
        <fullName evidence="2">Ovule protein</fullName>
    </submittedName>
</protein>
<evidence type="ECO:0000313" key="2">
    <source>
        <dbReference type="WBParaSite" id="Hba_01721"/>
    </source>
</evidence>
<accession>A0A1I7WAM8</accession>
<proteinExistence type="predicted"/>
<sequence>MRYKEYILDNKRNKEYLQLQYSSVHPHLPLTPPRATARLETQGRREIYMTSHPFKKPKLLRGYVKIFYNLHAKFYLIIYEVKRE</sequence>
<dbReference type="Proteomes" id="UP000095283">
    <property type="component" value="Unplaced"/>
</dbReference>
<dbReference type="WBParaSite" id="Hba_01721">
    <property type="protein sequence ID" value="Hba_01721"/>
    <property type="gene ID" value="Hba_01721"/>
</dbReference>
<evidence type="ECO:0000313" key="1">
    <source>
        <dbReference type="Proteomes" id="UP000095283"/>
    </source>
</evidence>
<reference evidence="2" key="1">
    <citation type="submission" date="2016-11" db="UniProtKB">
        <authorList>
            <consortium name="WormBaseParasite"/>
        </authorList>
    </citation>
    <scope>IDENTIFICATION</scope>
</reference>
<name>A0A1I7WAM8_HETBA</name>
<organism evidence="1 2">
    <name type="scientific">Heterorhabditis bacteriophora</name>
    <name type="common">Entomopathogenic nematode worm</name>
    <dbReference type="NCBI Taxonomy" id="37862"/>
    <lineage>
        <taxon>Eukaryota</taxon>
        <taxon>Metazoa</taxon>
        <taxon>Ecdysozoa</taxon>
        <taxon>Nematoda</taxon>
        <taxon>Chromadorea</taxon>
        <taxon>Rhabditida</taxon>
        <taxon>Rhabditina</taxon>
        <taxon>Rhabditomorpha</taxon>
        <taxon>Strongyloidea</taxon>
        <taxon>Heterorhabditidae</taxon>
        <taxon>Heterorhabditis</taxon>
    </lineage>
</organism>
<dbReference type="AlphaFoldDB" id="A0A1I7WAM8"/>
<keyword evidence="1" id="KW-1185">Reference proteome</keyword>